<sequence length="109" mass="11844">MPDSEGFPSGQRDQTVNLTRKLRRFESCPLHHLIARGHRIVAITSAFQADDAGSIPAARSNFICNAHVAQSVEHILGKDEVTGSTPVMSSTIYPVSVTIQVDQGDWSNV</sequence>
<name>A0A0F9GIK9_9ZZZZ</name>
<comment type="caution">
    <text evidence="1">The sequence shown here is derived from an EMBL/GenBank/DDBJ whole genome shotgun (WGS) entry which is preliminary data.</text>
</comment>
<protein>
    <submittedName>
        <fullName evidence="1">Uncharacterized protein</fullName>
    </submittedName>
</protein>
<organism evidence="1">
    <name type="scientific">marine sediment metagenome</name>
    <dbReference type="NCBI Taxonomy" id="412755"/>
    <lineage>
        <taxon>unclassified sequences</taxon>
        <taxon>metagenomes</taxon>
        <taxon>ecological metagenomes</taxon>
    </lineage>
</organism>
<proteinExistence type="predicted"/>
<accession>A0A0F9GIK9</accession>
<dbReference type="EMBL" id="LAZR01028306">
    <property type="protein sequence ID" value="KKL63007.1"/>
    <property type="molecule type" value="Genomic_DNA"/>
</dbReference>
<reference evidence="1" key="1">
    <citation type="journal article" date="2015" name="Nature">
        <title>Complex archaea that bridge the gap between prokaryotes and eukaryotes.</title>
        <authorList>
            <person name="Spang A."/>
            <person name="Saw J.H."/>
            <person name="Jorgensen S.L."/>
            <person name="Zaremba-Niedzwiedzka K."/>
            <person name="Martijn J."/>
            <person name="Lind A.E."/>
            <person name="van Eijk R."/>
            <person name="Schleper C."/>
            <person name="Guy L."/>
            <person name="Ettema T.J."/>
        </authorList>
    </citation>
    <scope>NUCLEOTIDE SEQUENCE</scope>
</reference>
<dbReference type="AlphaFoldDB" id="A0A0F9GIK9"/>
<evidence type="ECO:0000313" key="1">
    <source>
        <dbReference type="EMBL" id="KKL63007.1"/>
    </source>
</evidence>
<gene>
    <name evidence="1" type="ORF">LCGC14_2179430</name>
</gene>